<protein>
    <submittedName>
        <fullName evidence="7">Hypothetical integrase</fullName>
    </submittedName>
</protein>
<name>E6PQB0_9ZZZZ</name>
<dbReference type="AlphaFoldDB" id="E6PQB0"/>
<evidence type="ECO:0000313" key="7">
    <source>
        <dbReference type="EMBL" id="CBH97114.1"/>
    </source>
</evidence>
<gene>
    <name evidence="7" type="ORF">CARN2_2586</name>
</gene>
<evidence type="ECO:0000256" key="1">
    <source>
        <dbReference type="ARBA" id="ARBA00008857"/>
    </source>
</evidence>
<dbReference type="InterPro" id="IPR010998">
    <property type="entry name" value="Integrase_recombinase_N"/>
</dbReference>
<dbReference type="Gene3D" id="1.10.150.130">
    <property type="match status" value="1"/>
</dbReference>
<dbReference type="InterPro" id="IPR044068">
    <property type="entry name" value="CB"/>
</dbReference>
<dbReference type="GO" id="GO:0006310">
    <property type="term" value="P:DNA recombination"/>
    <property type="evidence" value="ECO:0007669"/>
    <property type="project" value="UniProtKB-KW"/>
</dbReference>
<feature type="domain" description="Core-binding (CB)" evidence="6">
    <location>
        <begin position="1"/>
        <end position="88"/>
    </location>
</feature>
<dbReference type="InterPro" id="IPR002104">
    <property type="entry name" value="Integrase_catalytic"/>
</dbReference>
<accession>E6PQB0</accession>
<keyword evidence="2" id="KW-0229">DNA integration</keyword>
<proteinExistence type="inferred from homology"/>
<dbReference type="GO" id="GO:0003677">
    <property type="term" value="F:DNA binding"/>
    <property type="evidence" value="ECO:0007669"/>
    <property type="project" value="UniProtKB-KW"/>
</dbReference>
<evidence type="ECO:0000256" key="3">
    <source>
        <dbReference type="ARBA" id="ARBA00023125"/>
    </source>
</evidence>
<dbReference type="InterPro" id="IPR011010">
    <property type="entry name" value="DNA_brk_join_enz"/>
</dbReference>
<dbReference type="PANTHER" id="PTHR30349">
    <property type="entry name" value="PHAGE INTEGRASE-RELATED"/>
    <property type="match status" value="1"/>
</dbReference>
<organism evidence="7">
    <name type="scientific">mine drainage metagenome</name>
    <dbReference type="NCBI Taxonomy" id="410659"/>
    <lineage>
        <taxon>unclassified sequences</taxon>
        <taxon>metagenomes</taxon>
        <taxon>ecological metagenomes</taxon>
    </lineage>
</organism>
<evidence type="ECO:0000256" key="4">
    <source>
        <dbReference type="ARBA" id="ARBA00023172"/>
    </source>
</evidence>
<evidence type="ECO:0000259" key="6">
    <source>
        <dbReference type="PROSITE" id="PS51900"/>
    </source>
</evidence>
<dbReference type="InterPro" id="IPR050090">
    <property type="entry name" value="Tyrosine_recombinase_XerCD"/>
</dbReference>
<evidence type="ECO:0000259" key="5">
    <source>
        <dbReference type="PROSITE" id="PS51898"/>
    </source>
</evidence>
<dbReference type="Pfam" id="PF02899">
    <property type="entry name" value="Phage_int_SAM_1"/>
    <property type="match status" value="1"/>
</dbReference>
<dbReference type="EMBL" id="CABM01000042">
    <property type="protein sequence ID" value="CBH97114.1"/>
    <property type="molecule type" value="Genomic_DNA"/>
</dbReference>
<dbReference type="GO" id="GO:0015074">
    <property type="term" value="P:DNA integration"/>
    <property type="evidence" value="ECO:0007669"/>
    <property type="project" value="UniProtKB-KW"/>
</dbReference>
<dbReference type="PANTHER" id="PTHR30349:SF64">
    <property type="entry name" value="PROPHAGE INTEGRASE INTD-RELATED"/>
    <property type="match status" value="1"/>
</dbReference>
<reference evidence="7" key="1">
    <citation type="submission" date="2009-10" db="EMBL/GenBank/DDBJ databases">
        <title>Diversity of trophic interactions inside an arsenic-rich microbial ecosystem.</title>
        <authorList>
            <person name="Bertin P.N."/>
            <person name="Heinrich-Salmeron A."/>
            <person name="Pelletier E."/>
            <person name="Goulhen-Chollet F."/>
            <person name="Arsene-Ploetze F."/>
            <person name="Gallien S."/>
            <person name="Calteau A."/>
            <person name="Vallenet D."/>
            <person name="Casiot C."/>
            <person name="Chane-Woon-Ming B."/>
            <person name="Giloteaux L."/>
            <person name="Barakat M."/>
            <person name="Bonnefoy V."/>
            <person name="Bruneel O."/>
            <person name="Chandler M."/>
            <person name="Cleiss J."/>
            <person name="Duran R."/>
            <person name="Elbaz-Poulichet F."/>
            <person name="Fonknechten N."/>
            <person name="Lauga B."/>
            <person name="Mornico D."/>
            <person name="Ortet P."/>
            <person name="Schaeffer C."/>
            <person name="Siguier P."/>
            <person name="Alexander Thil Smith A."/>
            <person name="Van Dorsselaer A."/>
            <person name="Weissenbach J."/>
            <person name="Medigue C."/>
            <person name="Le Paslier D."/>
        </authorList>
    </citation>
    <scope>NUCLEOTIDE SEQUENCE</scope>
</reference>
<comment type="caution">
    <text evidence="7">The sequence shown here is derived from an EMBL/GenBank/DDBJ whole genome shotgun (WGS) entry which is preliminary data.</text>
</comment>
<dbReference type="InterPro" id="IPR013762">
    <property type="entry name" value="Integrase-like_cat_sf"/>
</dbReference>
<comment type="similarity">
    <text evidence="1">Belongs to the 'phage' integrase family.</text>
</comment>
<dbReference type="Gene3D" id="1.10.443.10">
    <property type="entry name" value="Intergrase catalytic core"/>
    <property type="match status" value="1"/>
</dbReference>
<dbReference type="PROSITE" id="PS51898">
    <property type="entry name" value="TYR_RECOMBINASE"/>
    <property type="match status" value="1"/>
</dbReference>
<dbReference type="Pfam" id="PF00589">
    <property type="entry name" value="Phage_integrase"/>
    <property type="match status" value="1"/>
</dbReference>
<sequence length="354" mass="40630">MELVAAPNRYLLYVATVRGRSRAPATWRTYADHLLEFFAFLEDNDLAWAAVSIHALSAWRDAMLERQCSRNTVNQRLRCVHAFYDWAMRQGLLPSVPFSTQDIIVARKMPFLGHVGAGSSRFEANELTLRTATPTPQFLRLDKAVEFLEGLTPRRVRLMGYLMLLTGMRREEVVALDYRVLPNPAGHDPRKSLPMLLDGEMTPTKGAKARTVMLPFDMAVALTDYFTFEWPKLLKIFHHRYGRETTRLFLSRYGEELSVKSLNHAFGQASERTGISCHPHMLRHTFGTYELLRMERSKGQSQALLWVRERMGHSSITVTERYIHAADLIRHDDVDGYQQDLCEALRHGHSTPQA</sequence>
<dbReference type="PROSITE" id="PS51900">
    <property type="entry name" value="CB"/>
    <property type="match status" value="1"/>
</dbReference>
<dbReference type="SUPFAM" id="SSF56349">
    <property type="entry name" value="DNA breaking-rejoining enzymes"/>
    <property type="match status" value="1"/>
</dbReference>
<evidence type="ECO:0000256" key="2">
    <source>
        <dbReference type="ARBA" id="ARBA00022908"/>
    </source>
</evidence>
<dbReference type="CDD" id="cd00397">
    <property type="entry name" value="DNA_BRE_C"/>
    <property type="match status" value="1"/>
</dbReference>
<keyword evidence="4" id="KW-0233">DNA recombination</keyword>
<dbReference type="InterPro" id="IPR004107">
    <property type="entry name" value="Integrase_SAM-like_N"/>
</dbReference>
<feature type="domain" description="Tyr recombinase" evidence="5">
    <location>
        <begin position="134"/>
        <end position="336"/>
    </location>
</feature>
<keyword evidence="3" id="KW-0238">DNA-binding</keyword>